<accession>A0ABM1TFY5</accession>
<keyword evidence="5" id="KW-1185">Reference proteome</keyword>
<dbReference type="Proteomes" id="UP000694941">
    <property type="component" value="Unplaced"/>
</dbReference>
<dbReference type="EC" id="3.1.1.47" evidence="1"/>
<dbReference type="Gene3D" id="3.40.50.1820">
    <property type="entry name" value="alpha/beta hydrolase"/>
    <property type="match status" value="2"/>
</dbReference>
<protein>
    <recommendedName>
        <fullName evidence="1">1-alkyl-2-acetylglycerophosphocholine esterase</fullName>
        <ecNumber evidence="1">3.1.1.47</ecNumber>
    </recommendedName>
</protein>
<evidence type="ECO:0000256" key="1">
    <source>
        <dbReference type="ARBA" id="ARBA00013201"/>
    </source>
</evidence>
<dbReference type="GeneID" id="111088563"/>
<evidence type="ECO:0000256" key="4">
    <source>
        <dbReference type="ARBA" id="ARBA00023098"/>
    </source>
</evidence>
<sequence>MRKKRKFFKFRLRHNNRWHIPLPTGPFTVGCTDIMTGSSKFGVFVRLFYPAAENDILTKQRAFDCIKVLDFLEELNNGYPIQNVINPSFQTSQFMGIMDLSKAAVAGHSFGGTTAILSLALEHRFKIGLALDTWMFPLENNQEIFSKVTQPILFVNMEKFQTIRNLRVMKNLESKSLDRKVVTVK</sequence>
<dbReference type="SUPFAM" id="SSF53474">
    <property type="entry name" value="alpha/beta-Hydrolases"/>
    <property type="match status" value="1"/>
</dbReference>
<name>A0ABM1TFY5_LIMPO</name>
<organism evidence="5 6">
    <name type="scientific">Limulus polyphemus</name>
    <name type="common">Atlantic horseshoe crab</name>
    <dbReference type="NCBI Taxonomy" id="6850"/>
    <lineage>
        <taxon>Eukaryota</taxon>
        <taxon>Metazoa</taxon>
        <taxon>Ecdysozoa</taxon>
        <taxon>Arthropoda</taxon>
        <taxon>Chelicerata</taxon>
        <taxon>Merostomata</taxon>
        <taxon>Xiphosura</taxon>
        <taxon>Limulidae</taxon>
        <taxon>Limulus</taxon>
    </lineage>
</organism>
<dbReference type="PANTHER" id="PTHR10272:SF0">
    <property type="entry name" value="PLATELET-ACTIVATING FACTOR ACETYLHYDROLASE"/>
    <property type="match status" value="1"/>
</dbReference>
<dbReference type="PROSITE" id="PS51257">
    <property type="entry name" value="PROKAR_LIPOPROTEIN"/>
    <property type="match status" value="1"/>
</dbReference>
<keyword evidence="2" id="KW-0378">Hydrolase</keyword>
<evidence type="ECO:0000256" key="2">
    <source>
        <dbReference type="ARBA" id="ARBA00022801"/>
    </source>
</evidence>
<keyword evidence="4" id="KW-0443">Lipid metabolism</keyword>
<dbReference type="InterPro" id="IPR029058">
    <property type="entry name" value="AB_hydrolase_fold"/>
</dbReference>
<dbReference type="PANTHER" id="PTHR10272">
    <property type="entry name" value="PLATELET-ACTIVATING FACTOR ACETYLHYDROLASE"/>
    <property type="match status" value="1"/>
</dbReference>
<dbReference type="RefSeq" id="XP_022254791.1">
    <property type="nucleotide sequence ID" value="XM_022399083.1"/>
</dbReference>
<proteinExistence type="predicted"/>
<reference evidence="6" key="1">
    <citation type="submission" date="2025-08" db="UniProtKB">
        <authorList>
            <consortium name="RefSeq"/>
        </authorList>
    </citation>
    <scope>IDENTIFICATION</scope>
    <source>
        <tissue evidence="6">Muscle</tissue>
    </source>
</reference>
<evidence type="ECO:0000313" key="6">
    <source>
        <dbReference type="RefSeq" id="XP_022254791.1"/>
    </source>
</evidence>
<evidence type="ECO:0000313" key="5">
    <source>
        <dbReference type="Proteomes" id="UP000694941"/>
    </source>
</evidence>
<dbReference type="Pfam" id="PF03403">
    <property type="entry name" value="PAF-AH_p_II"/>
    <property type="match status" value="2"/>
</dbReference>
<evidence type="ECO:0000256" key="3">
    <source>
        <dbReference type="ARBA" id="ARBA00022963"/>
    </source>
</evidence>
<keyword evidence="3" id="KW-0442">Lipid degradation</keyword>
<gene>
    <name evidence="6" type="primary">LOC111088563</name>
</gene>